<dbReference type="SUPFAM" id="SSF56059">
    <property type="entry name" value="Glutathione synthetase ATP-binding domain-like"/>
    <property type="match status" value="1"/>
</dbReference>
<keyword evidence="3" id="KW-0614">Plasmid</keyword>
<dbReference type="Gene3D" id="1.10.189.10">
    <property type="entry name" value="Pyruvate Phosphate Dikinase, domain 2"/>
    <property type="match status" value="1"/>
</dbReference>
<dbReference type="Gene3D" id="3.30.1490.20">
    <property type="entry name" value="ATP-grasp fold, A domain"/>
    <property type="match status" value="2"/>
</dbReference>
<dbReference type="InterPro" id="IPR013815">
    <property type="entry name" value="ATP_grasp_subdomain_1"/>
</dbReference>
<reference evidence="3 4" key="1">
    <citation type="journal article" date="2019" name="Emerg. Microbes Infect.">
        <title>Comprehensive subspecies identification of 175 nontuberculous mycobacteria species based on 7547 genomic profiles.</title>
        <authorList>
            <person name="Matsumoto Y."/>
            <person name="Kinjo T."/>
            <person name="Motooka D."/>
            <person name="Nabeya D."/>
            <person name="Jung N."/>
            <person name="Uechi K."/>
            <person name="Horii T."/>
            <person name="Iida T."/>
            <person name="Fujita J."/>
            <person name="Nakamura S."/>
        </authorList>
    </citation>
    <scope>NUCLEOTIDE SEQUENCE [LARGE SCALE GENOMIC DNA]</scope>
    <source>
        <strain evidence="3 4">JCM 12687</strain>
        <plasmid evidence="3">pJCM12687</plasmid>
    </source>
</reference>
<dbReference type="SUPFAM" id="SSF52009">
    <property type="entry name" value="Phosphohistidine domain"/>
    <property type="match status" value="1"/>
</dbReference>
<dbReference type="InterPro" id="IPR008279">
    <property type="entry name" value="PEP-util_enz_mobile_dom"/>
</dbReference>
<dbReference type="InterPro" id="IPR010121">
    <property type="entry name" value="Pyruvate_phosphate_dikinase"/>
</dbReference>
<sequence length="541" mass="57998">MDGPITTRVPNDLPSRDSDVVLLDGSACQSPDVLGNKGFGINTMRRRGLPVPPAFCITTDVCARWFDDPDTTVERIWPHVCEKVAWLEAETSRSFGAGPRPLLVSVRSGAAQSMPGMLDTILNLGIDDAVESALAQEFSPAFAHDTRDRFLRMYRSIVLCGGDERIPDDPHQQLRGAIEAVFRSWTSERAIVYRRHRGLDDLAGTAVVVQAMVFGNKDKNSGTGVLFSRDPRTGANTAFGEWLAGGQGEDVVSGVADVEPIAILAQRLPSVHAELMRAARTLEEVTGDVQDIEFTVEDGRLWLLQTRTAKRSAQAAVRLALALRREGLIDDDETLRRVTPDHVRTLVLPALQPETRLAARLLATGLAACPGVAAGRAYTDVDDAIDAAERGEDVILLRTATSPDDVQGMLAARGIVTEIGGATSHAAVVGRELGRPSVVGCGRGLVERLAGTLITVDGTQGEVREGALELTAWSESDSPDLAALTEIAYRHSPLRAHAGGNHPCLRDDSEAAVRDALADGLSDVCSPTPLITMLTAIHLTR</sequence>
<keyword evidence="3" id="KW-0670">Pyruvate</keyword>
<dbReference type="Pfam" id="PF01326">
    <property type="entry name" value="PPDK_N"/>
    <property type="match status" value="2"/>
</dbReference>
<dbReference type="EMBL" id="AP022607">
    <property type="protein sequence ID" value="BBZ15546.1"/>
    <property type="molecule type" value="Genomic_DNA"/>
</dbReference>
<dbReference type="PANTHER" id="PTHR22931:SF9">
    <property type="entry name" value="PYRUVATE, PHOSPHATE DIKINASE 1, CHLOROPLASTIC"/>
    <property type="match status" value="1"/>
</dbReference>
<evidence type="ECO:0000313" key="4">
    <source>
        <dbReference type="Proteomes" id="UP000467379"/>
    </source>
</evidence>
<proteinExistence type="predicted"/>
<feature type="domain" description="Pyruvate phosphate dikinase AMP/ATP-binding" evidence="2">
    <location>
        <begin position="274"/>
        <end position="317"/>
    </location>
</feature>
<keyword evidence="4" id="KW-1185">Reference proteome</keyword>
<dbReference type="Gene3D" id="3.30.470.20">
    <property type="entry name" value="ATP-grasp fold, B domain"/>
    <property type="match status" value="1"/>
</dbReference>
<dbReference type="PANTHER" id="PTHR22931">
    <property type="entry name" value="PHOSPHOENOLPYRUVATE DIKINASE-RELATED"/>
    <property type="match status" value="1"/>
</dbReference>
<evidence type="ECO:0000259" key="2">
    <source>
        <dbReference type="Pfam" id="PF01326"/>
    </source>
</evidence>
<feature type="domain" description="Pyruvate phosphate dikinase AMP/ATP-binding" evidence="2">
    <location>
        <begin position="80"/>
        <end position="268"/>
    </location>
</feature>
<dbReference type="NCBIfam" id="NF004531">
    <property type="entry name" value="PRK05878.1"/>
    <property type="match status" value="1"/>
</dbReference>
<dbReference type="Pfam" id="PF00391">
    <property type="entry name" value="PEP-utilizers"/>
    <property type="match status" value="1"/>
</dbReference>
<accession>A0ABN6BIE0</accession>
<dbReference type="Proteomes" id="UP000467379">
    <property type="component" value="Plasmid pJCM12687"/>
</dbReference>
<dbReference type="InterPro" id="IPR002192">
    <property type="entry name" value="PPDK_AMP/ATP-bd"/>
</dbReference>
<name>A0ABN6BIE0_9MYCO</name>
<protein>
    <submittedName>
        <fullName evidence="3">Pyruvate, phosphate dikinase</fullName>
    </submittedName>
</protein>
<organism evidence="3 4">
    <name type="scientific">Mycobacterium branderi</name>
    <dbReference type="NCBI Taxonomy" id="43348"/>
    <lineage>
        <taxon>Bacteria</taxon>
        <taxon>Bacillati</taxon>
        <taxon>Actinomycetota</taxon>
        <taxon>Actinomycetes</taxon>
        <taxon>Mycobacteriales</taxon>
        <taxon>Mycobacteriaceae</taxon>
        <taxon>Mycobacterium</taxon>
    </lineage>
</organism>
<gene>
    <name evidence="3" type="primary">ppdK_2</name>
    <name evidence="3" type="ORF">MBRA_57410</name>
</gene>
<geneLocation type="plasmid" evidence="3 4">
    <name>pJCM12687</name>
</geneLocation>
<feature type="domain" description="PEP-utilising enzyme mobile" evidence="1">
    <location>
        <begin position="392"/>
        <end position="461"/>
    </location>
</feature>
<evidence type="ECO:0000313" key="3">
    <source>
        <dbReference type="EMBL" id="BBZ15546.1"/>
    </source>
</evidence>
<dbReference type="Gene3D" id="3.50.30.10">
    <property type="entry name" value="Phosphohistidine domain"/>
    <property type="match status" value="1"/>
</dbReference>
<dbReference type="InterPro" id="IPR036637">
    <property type="entry name" value="Phosphohistidine_dom_sf"/>
</dbReference>
<evidence type="ECO:0000259" key="1">
    <source>
        <dbReference type="Pfam" id="PF00391"/>
    </source>
</evidence>